<feature type="binding site" evidence="3">
    <location>
        <position position="190"/>
    </location>
    <ligand>
        <name>Zn(2+)</name>
        <dbReference type="ChEBI" id="CHEBI:29105"/>
    </ligand>
</feature>
<dbReference type="InterPro" id="IPR029035">
    <property type="entry name" value="DHS-like_NAD/FAD-binding_dom"/>
</dbReference>
<dbReference type="GO" id="GO:0017136">
    <property type="term" value="F:histone deacetylase activity, NAD-dependent"/>
    <property type="evidence" value="ECO:0007669"/>
    <property type="project" value="TreeGrafter"/>
</dbReference>
<protein>
    <submittedName>
        <fullName evidence="5">ACYPI009170 protein</fullName>
    </submittedName>
</protein>
<dbReference type="PANTHER" id="PTHR11085:SF10">
    <property type="entry name" value="NAD-DEPENDENT PROTEIN DEACYLASE SIRTUIN-5, MITOCHONDRIAL-RELATED"/>
    <property type="match status" value="1"/>
</dbReference>
<dbReference type="Gene3D" id="3.30.1600.10">
    <property type="entry name" value="SIR2/SIRT2 'Small Domain"/>
    <property type="match status" value="1"/>
</dbReference>
<gene>
    <name evidence="5" type="primary">ACYPI009170</name>
    <name evidence="6" type="synonym">100168474</name>
</gene>
<dbReference type="GO" id="GO:0046872">
    <property type="term" value="F:metal ion binding"/>
    <property type="evidence" value="ECO:0007669"/>
    <property type="project" value="UniProtKB-KW"/>
</dbReference>
<evidence type="ECO:0000256" key="3">
    <source>
        <dbReference type="PROSITE-ProRule" id="PRU00236"/>
    </source>
</evidence>
<dbReference type="Pfam" id="PF02146">
    <property type="entry name" value="SIR2"/>
    <property type="match status" value="1"/>
</dbReference>
<evidence type="ECO:0000256" key="2">
    <source>
        <dbReference type="ARBA" id="ARBA00023027"/>
    </source>
</evidence>
<dbReference type="Proteomes" id="UP000007819">
    <property type="component" value="Chromosome A2"/>
</dbReference>
<evidence type="ECO:0000313" key="7">
    <source>
        <dbReference type="Proteomes" id="UP000007819"/>
    </source>
</evidence>
<keyword evidence="3" id="KW-0862">Zinc</keyword>
<dbReference type="GO" id="GO:0005759">
    <property type="term" value="C:mitochondrial matrix"/>
    <property type="evidence" value="ECO:0007669"/>
    <property type="project" value="TreeGrafter"/>
</dbReference>
<dbReference type="InterPro" id="IPR026591">
    <property type="entry name" value="Sirtuin_cat_small_dom_sf"/>
</dbReference>
<dbReference type="EnsemblMetazoa" id="NM_001293348.1">
    <property type="protein sequence ID" value="NP_001280277.1"/>
    <property type="gene ID" value="LOC100168474"/>
</dbReference>
<dbReference type="GO" id="GO:0070403">
    <property type="term" value="F:NAD+ binding"/>
    <property type="evidence" value="ECO:0007669"/>
    <property type="project" value="InterPro"/>
</dbReference>
<accession>C4WX51</accession>
<dbReference type="InterPro" id="IPR003000">
    <property type="entry name" value="Sirtuin"/>
</dbReference>
<sequence length="333" mass="37993">MVLNLKFNSEYSTSIRIVTNTEPFNIMIFNTCKVILNSSKSLIFRFNSNFVPKHMPVQSSDANTLDRFIKEHKKILVLTGAGISTESGIPDYRSADVGLYARSKNRPVIYQQFIKNPEVRIRYWARNYVGWPRFSSMSPNYAHKFLKNLEDKNKIVHIITQNVDNLHTKAGSKNVLELHGTAYVVHCLKCDYTIDRHKFQDVLSSLNPQVSIKELYSVRPDGDVELPPEEIGGFKVPECPKCQGNLLIPRLVFFGDNLPKKRVQRVNDFVEECDSLLVMGSFLFVYSGYRIVLGTKFVNKPVAVVNIGPTRGDDWVDFKIEARFGEILPLLSP</sequence>
<dbReference type="OrthoDB" id="424302at2759"/>
<dbReference type="SUPFAM" id="SSF52467">
    <property type="entry name" value="DHS-like NAD/FAD-binding domain"/>
    <property type="match status" value="1"/>
</dbReference>
<dbReference type="InterPro" id="IPR026590">
    <property type="entry name" value="Ssirtuin_cat_dom"/>
</dbReference>
<keyword evidence="3" id="KW-0479">Metal-binding</keyword>
<feature type="binding site" evidence="3">
    <location>
        <position position="242"/>
    </location>
    <ligand>
        <name>Zn(2+)</name>
        <dbReference type="ChEBI" id="CHEBI:29105"/>
    </ligand>
</feature>
<feature type="active site" description="Proton acceptor" evidence="3">
    <location>
        <position position="179"/>
    </location>
</feature>
<dbReference type="PANTHER" id="PTHR11085">
    <property type="entry name" value="NAD-DEPENDENT PROTEIN DEACYLASE SIRTUIN-5, MITOCHONDRIAL-RELATED"/>
    <property type="match status" value="1"/>
</dbReference>
<reference evidence="7" key="2">
    <citation type="submission" date="2010-06" db="EMBL/GenBank/DDBJ databases">
        <authorList>
            <person name="Jiang H."/>
            <person name="Abraham K."/>
            <person name="Ali S."/>
            <person name="Alsbrooks S.L."/>
            <person name="Anim B.N."/>
            <person name="Anosike U.S."/>
            <person name="Attaway T."/>
            <person name="Bandaranaike D.P."/>
            <person name="Battles P.K."/>
            <person name="Bell S.N."/>
            <person name="Bell A.V."/>
            <person name="Beltran B."/>
            <person name="Bickham C."/>
            <person name="Bustamante Y."/>
            <person name="Caleb T."/>
            <person name="Canada A."/>
            <person name="Cardenas V."/>
            <person name="Carter K."/>
            <person name="Chacko J."/>
            <person name="Chandrabose M.N."/>
            <person name="Chavez D."/>
            <person name="Chavez A."/>
            <person name="Chen L."/>
            <person name="Chu H.-S."/>
            <person name="Claassen K.J."/>
            <person name="Cockrell R."/>
            <person name="Collins M."/>
            <person name="Cooper J.A."/>
            <person name="Cree A."/>
            <person name="Curry S.M."/>
            <person name="Da Y."/>
            <person name="Dao M.D."/>
            <person name="Das B."/>
            <person name="Davila M.-L."/>
            <person name="Davy-Carroll L."/>
            <person name="Denson S."/>
            <person name="Dinh H."/>
            <person name="Ebong V.E."/>
            <person name="Edwards J.R."/>
            <person name="Egan A."/>
            <person name="El-Daye J."/>
            <person name="Escobedo L."/>
            <person name="Fernandez S."/>
            <person name="Fernando P.R."/>
            <person name="Flagg N."/>
            <person name="Forbes L.D."/>
            <person name="Fowler R.G."/>
            <person name="Fu Q."/>
            <person name="Gabisi R.A."/>
            <person name="Ganer J."/>
            <person name="Garbino Pronczuk A."/>
            <person name="Garcia R.M."/>
            <person name="Garner T."/>
            <person name="Garrett T.E."/>
            <person name="Gonzalez D.A."/>
            <person name="Hamid H."/>
            <person name="Hawkins E.S."/>
            <person name="Hirani K."/>
            <person name="Hogues M.E."/>
            <person name="Hollins B."/>
            <person name="Hsiao C.-H."/>
            <person name="Jabil R."/>
            <person name="James M.L."/>
            <person name="Jhangiani S.N."/>
            <person name="Johnson B."/>
            <person name="Johnson Q."/>
            <person name="Joshi V."/>
            <person name="Kalu J.B."/>
            <person name="Kam C."/>
            <person name="Kashfia A."/>
            <person name="Keebler J."/>
            <person name="Kisamo H."/>
            <person name="Kovar C.L."/>
            <person name="Lago L.A."/>
            <person name="Lai C.-Y."/>
            <person name="Laidlaw J."/>
            <person name="Lara F."/>
            <person name="Le T.-K."/>
            <person name="Lee S.L."/>
            <person name="Legall F.H."/>
            <person name="Lemon S.J."/>
            <person name="Lewis L.R."/>
            <person name="Li B."/>
            <person name="Liu Y."/>
            <person name="Liu Y.-S."/>
            <person name="Lopez J."/>
            <person name="Lozado R.J."/>
            <person name="Lu J."/>
            <person name="Madu R.C."/>
            <person name="Maheshwari M."/>
            <person name="Maheshwari R."/>
            <person name="Malloy K."/>
            <person name="Martinez E."/>
            <person name="Mathew T."/>
            <person name="Mercado I.C."/>
            <person name="Mercado C."/>
            <person name="Meyer B."/>
            <person name="Montgomery K."/>
            <person name="Morgan M.B."/>
            <person name="Munidasa M."/>
            <person name="Nazareth L.V."/>
            <person name="Nelson J."/>
            <person name="Ng B.M."/>
            <person name="Nguyen N.B."/>
            <person name="Nguyen P.Q."/>
            <person name="Nguyen T."/>
            <person name="Obregon M."/>
            <person name="Okwuonu G.O."/>
            <person name="Onwere C.G."/>
            <person name="Orozco G."/>
            <person name="Parra A."/>
            <person name="Patel S."/>
            <person name="Patil S."/>
            <person name="Perez A."/>
            <person name="Perez Y."/>
            <person name="Pham C."/>
            <person name="Primus E.L."/>
            <person name="Pu L.-L."/>
            <person name="Puazo M."/>
            <person name="Qin X."/>
            <person name="Quiroz J.B."/>
            <person name="Reese J."/>
            <person name="Richards S."/>
            <person name="Rives C.M."/>
            <person name="Robberts R."/>
            <person name="Ruiz S.J."/>
            <person name="Ruiz M.J."/>
            <person name="Santibanez J."/>
            <person name="Schneider B.W."/>
            <person name="Sisson I."/>
            <person name="Smith M."/>
            <person name="Sodergren E."/>
            <person name="Song X.-Z."/>
            <person name="Song B.B."/>
            <person name="Summersgill H."/>
            <person name="Thelus R."/>
            <person name="Thornton R.D."/>
            <person name="Trejos Z.Y."/>
            <person name="Usmani K."/>
            <person name="Vattathil S."/>
            <person name="Villasana D."/>
            <person name="Walker D.L."/>
            <person name="Wang S."/>
            <person name="Wang K."/>
            <person name="White C.S."/>
            <person name="Williams A.C."/>
            <person name="Williamson J."/>
            <person name="Wilson K."/>
            <person name="Woghiren I.O."/>
            <person name="Woodworth J.R."/>
            <person name="Worley K.C."/>
            <person name="Wright R.A."/>
            <person name="Wu W."/>
            <person name="Young L."/>
            <person name="Zhang L."/>
            <person name="Zhang J."/>
            <person name="Zhu Y."/>
            <person name="Muzny D.M."/>
            <person name="Weinstock G."/>
            <person name="Gibbs R.A."/>
        </authorList>
    </citation>
    <scope>NUCLEOTIDE SEQUENCE [LARGE SCALE GENOMIC DNA]</scope>
    <source>
        <strain evidence="7">LSR1</strain>
    </source>
</reference>
<evidence type="ECO:0000313" key="5">
    <source>
        <dbReference type="EMBL" id="BAH72471.1"/>
    </source>
</evidence>
<feature type="binding site" evidence="3">
    <location>
        <position position="187"/>
    </location>
    <ligand>
        <name>Zn(2+)</name>
        <dbReference type="ChEBI" id="CHEBI:29105"/>
    </ligand>
</feature>
<evidence type="ECO:0000313" key="6">
    <source>
        <dbReference type="EnsemblMetazoa" id="NP_001280277.1"/>
    </source>
</evidence>
<dbReference type="InterPro" id="IPR050134">
    <property type="entry name" value="NAD-dep_sirtuin_deacylases"/>
</dbReference>
<dbReference type="KEGG" id="api:100168474"/>
<name>C4WX51_ACYPI</name>
<reference evidence="5" key="1">
    <citation type="submission" date="2009-06" db="EMBL/GenBank/DDBJ databases">
        <title>A full-length cDNA resource of the pea aphid, Acyrthosiphon pisum.</title>
        <authorList>
            <person name="Shigenobu S."/>
            <person name="Nakabachi A."/>
            <person name="Richards S."/>
        </authorList>
    </citation>
    <scope>NUCLEOTIDE SEQUENCE</scope>
    <source>
        <strain evidence="5">LSR1</strain>
        <tissue evidence="5">Whole body</tissue>
    </source>
</reference>
<feature type="binding site" evidence="3">
    <location>
        <position position="239"/>
    </location>
    <ligand>
        <name>Zn(2+)</name>
        <dbReference type="ChEBI" id="CHEBI:29105"/>
    </ligand>
</feature>
<keyword evidence="7" id="KW-1185">Reference proteome</keyword>
<keyword evidence="2" id="KW-0520">NAD</keyword>
<dbReference type="Gene3D" id="3.40.50.1220">
    <property type="entry name" value="TPP-binding domain"/>
    <property type="match status" value="1"/>
</dbReference>
<proteinExistence type="evidence at transcript level"/>
<dbReference type="EMBL" id="AK342451">
    <property type="protein sequence ID" value="BAH72471.1"/>
    <property type="molecule type" value="mRNA"/>
</dbReference>
<dbReference type="PROSITE" id="PS50305">
    <property type="entry name" value="SIRTUIN"/>
    <property type="match status" value="1"/>
</dbReference>
<organism evidence="5">
    <name type="scientific">Acyrthosiphon pisum</name>
    <name type="common">Pea aphid</name>
    <dbReference type="NCBI Taxonomy" id="7029"/>
    <lineage>
        <taxon>Eukaryota</taxon>
        <taxon>Metazoa</taxon>
        <taxon>Ecdysozoa</taxon>
        <taxon>Arthropoda</taxon>
        <taxon>Hexapoda</taxon>
        <taxon>Insecta</taxon>
        <taxon>Pterygota</taxon>
        <taxon>Neoptera</taxon>
        <taxon>Paraneoptera</taxon>
        <taxon>Hemiptera</taxon>
        <taxon>Sternorrhyncha</taxon>
        <taxon>Aphidomorpha</taxon>
        <taxon>Aphidoidea</taxon>
        <taxon>Aphididae</taxon>
        <taxon>Macrosiphini</taxon>
        <taxon>Acyrthosiphon</taxon>
    </lineage>
</organism>
<evidence type="ECO:0000256" key="1">
    <source>
        <dbReference type="ARBA" id="ARBA00022679"/>
    </source>
</evidence>
<reference evidence="6" key="3">
    <citation type="submission" date="2022-06" db="UniProtKB">
        <authorList>
            <consortium name="EnsemblMetazoa"/>
        </authorList>
    </citation>
    <scope>IDENTIFICATION</scope>
</reference>
<keyword evidence="1" id="KW-0808">Transferase</keyword>
<dbReference type="AlphaFoldDB" id="C4WX51"/>
<evidence type="ECO:0000259" key="4">
    <source>
        <dbReference type="PROSITE" id="PS50305"/>
    </source>
</evidence>
<feature type="domain" description="Deacetylase sirtuin-type" evidence="4">
    <location>
        <begin position="55"/>
        <end position="333"/>
    </location>
</feature>